<keyword evidence="2" id="KW-1185">Reference proteome</keyword>
<evidence type="ECO:0000313" key="2">
    <source>
        <dbReference type="Proteomes" id="UP000191933"/>
    </source>
</evidence>
<accession>A0A9W5F451</accession>
<dbReference type="Proteomes" id="UP000191933">
    <property type="component" value="Unassembled WGS sequence"/>
</dbReference>
<comment type="caution">
    <text evidence="1">The sequence shown here is derived from an EMBL/GenBank/DDBJ whole genome shotgun (WGS) entry which is preliminary data.</text>
</comment>
<evidence type="ECO:0000313" key="1">
    <source>
        <dbReference type="EMBL" id="CUW97355.1"/>
    </source>
</evidence>
<sequence>MHRTHPDELSLAVRRGEIGDWWRLQNKLAVRGNVVVGVKPGDRLVAIGIDITSLFIEAFVMNMHMNHFAQHQRAAGVIDQSLHPALEGAGRLRGITRIDLATGHGSKLGHRHLVNFIVEAETADQHLLRKRHIDHIDDELASAADIHHRILFLAAHLRLNAEDHDGRIMRKDVEEAHRRCIVMASFRAGRHECDRPRTDKIRQKAVAALGLKRAEIEFHDRHPNLVYNYLSYC</sequence>
<organism evidence="1 2">
    <name type="scientific">Agrobacterium genomosp. 2 str. CFBP 5494</name>
    <dbReference type="NCBI Taxonomy" id="1183436"/>
    <lineage>
        <taxon>Bacteria</taxon>
        <taxon>Pseudomonadati</taxon>
        <taxon>Pseudomonadota</taxon>
        <taxon>Alphaproteobacteria</taxon>
        <taxon>Hyphomicrobiales</taxon>
        <taxon>Rhizobiaceae</taxon>
        <taxon>Rhizobium/Agrobacterium group</taxon>
        <taxon>Agrobacterium</taxon>
        <taxon>Agrobacterium tumefaciens complex</taxon>
    </lineage>
</organism>
<name>A0A9W5F451_9HYPH</name>
<dbReference type="EMBL" id="FBVY01000032">
    <property type="protein sequence ID" value="CUW97355.1"/>
    <property type="molecule type" value="Genomic_DNA"/>
</dbReference>
<reference evidence="1 2" key="1">
    <citation type="submission" date="2016-01" db="EMBL/GenBank/DDBJ databases">
        <authorList>
            <person name="Regsiter A."/>
            <person name="william w."/>
        </authorList>
    </citation>
    <scope>NUCLEOTIDE SEQUENCE [LARGE SCALE GENOMIC DNA]</scope>
    <source>
        <strain evidence="1 2">CFBP 5494</strain>
    </source>
</reference>
<protein>
    <submittedName>
        <fullName evidence="1">Uncharacterized protein</fullName>
    </submittedName>
</protein>
<dbReference type="AlphaFoldDB" id="A0A9W5F451"/>
<proteinExistence type="predicted"/>
<gene>
    <name evidence="1" type="ORF">AGR2A_Lc30117</name>
</gene>